<feature type="domain" description="Soluble ligand binding" evidence="17">
    <location>
        <begin position="222"/>
        <end position="272"/>
    </location>
</feature>
<dbReference type="RefSeq" id="WP_084267154.1">
    <property type="nucleotide sequence ID" value="NZ_JAXOJX010000002.1"/>
</dbReference>
<dbReference type="EMBL" id="JAXOJX010000002">
    <property type="protein sequence ID" value="MDZ5455572.1"/>
    <property type="molecule type" value="Genomic_DNA"/>
</dbReference>
<evidence type="ECO:0000256" key="5">
    <source>
        <dbReference type="ARBA" id="ARBA00022597"/>
    </source>
</evidence>
<keyword evidence="9" id="KW-0406">Ion transport</keyword>
<evidence type="ECO:0000256" key="11">
    <source>
        <dbReference type="ARBA" id="ARBA00023136"/>
    </source>
</evidence>
<evidence type="ECO:0000256" key="14">
    <source>
        <dbReference type="ARBA" id="ARBA00023288"/>
    </source>
</evidence>
<keyword evidence="4" id="KW-1134">Transmembrane beta strand</keyword>
<keyword evidence="10" id="KW-0626">Porin</keyword>
<protein>
    <submittedName>
        <fullName evidence="19">Polysaccharide export protein EpsE</fullName>
    </submittedName>
</protein>
<keyword evidence="12" id="KW-0564">Palmitate</keyword>
<keyword evidence="11" id="KW-0472">Membrane</keyword>
<dbReference type="PANTHER" id="PTHR33619">
    <property type="entry name" value="POLYSACCHARIDE EXPORT PROTEIN GFCE-RELATED"/>
    <property type="match status" value="1"/>
</dbReference>
<feature type="domain" description="SLBB" evidence="18">
    <location>
        <begin position="134"/>
        <end position="216"/>
    </location>
</feature>
<keyword evidence="8" id="KW-0625">Polysaccharide transport</keyword>
<dbReference type="InterPro" id="IPR054765">
    <property type="entry name" value="SLBB_dom"/>
</dbReference>
<evidence type="ECO:0000313" key="20">
    <source>
        <dbReference type="Proteomes" id="UP001293718"/>
    </source>
</evidence>
<keyword evidence="7 15" id="KW-0732">Signal</keyword>
<dbReference type="Pfam" id="PF10531">
    <property type="entry name" value="SLBB"/>
    <property type="match status" value="1"/>
</dbReference>
<keyword evidence="13" id="KW-0998">Cell outer membrane</keyword>
<keyword evidence="5" id="KW-0762">Sugar transport</keyword>
<evidence type="ECO:0000256" key="1">
    <source>
        <dbReference type="ARBA" id="ARBA00004571"/>
    </source>
</evidence>
<evidence type="ECO:0000256" key="4">
    <source>
        <dbReference type="ARBA" id="ARBA00022452"/>
    </source>
</evidence>
<evidence type="ECO:0000259" key="16">
    <source>
        <dbReference type="Pfam" id="PF02563"/>
    </source>
</evidence>
<evidence type="ECO:0000313" key="19">
    <source>
        <dbReference type="EMBL" id="MDZ5455572.1"/>
    </source>
</evidence>
<dbReference type="Gene3D" id="3.10.560.10">
    <property type="entry name" value="Outer membrane lipoprotein wza domain like"/>
    <property type="match status" value="2"/>
</dbReference>
<evidence type="ECO:0000256" key="12">
    <source>
        <dbReference type="ARBA" id="ARBA00023139"/>
    </source>
</evidence>
<keyword evidence="14" id="KW-0449">Lipoprotein</keyword>
<evidence type="ECO:0000256" key="6">
    <source>
        <dbReference type="ARBA" id="ARBA00022692"/>
    </source>
</evidence>
<dbReference type="Proteomes" id="UP001293718">
    <property type="component" value="Unassembled WGS sequence"/>
</dbReference>
<feature type="signal peptide" evidence="15">
    <location>
        <begin position="1"/>
        <end position="26"/>
    </location>
</feature>
<dbReference type="InterPro" id="IPR019554">
    <property type="entry name" value="Soluble_ligand-bd"/>
</dbReference>
<evidence type="ECO:0000259" key="17">
    <source>
        <dbReference type="Pfam" id="PF10531"/>
    </source>
</evidence>
<comment type="subcellular location">
    <subcellularLocation>
        <location evidence="1">Cell outer membrane</location>
        <topology evidence="1">Multi-pass membrane protein</topology>
    </subcellularLocation>
</comment>
<evidence type="ECO:0000256" key="8">
    <source>
        <dbReference type="ARBA" id="ARBA00023047"/>
    </source>
</evidence>
<evidence type="ECO:0000259" key="18">
    <source>
        <dbReference type="Pfam" id="PF22461"/>
    </source>
</evidence>
<evidence type="ECO:0000256" key="3">
    <source>
        <dbReference type="ARBA" id="ARBA00022448"/>
    </source>
</evidence>
<dbReference type="Pfam" id="PF02563">
    <property type="entry name" value="Poly_export"/>
    <property type="match status" value="1"/>
</dbReference>
<evidence type="ECO:0000256" key="2">
    <source>
        <dbReference type="ARBA" id="ARBA00009450"/>
    </source>
</evidence>
<proteinExistence type="inferred from homology"/>
<evidence type="ECO:0000256" key="9">
    <source>
        <dbReference type="ARBA" id="ARBA00023065"/>
    </source>
</evidence>
<accession>A0ABU5I9H7</accession>
<organism evidence="19 20">
    <name type="scientific">Azohydromonas lata</name>
    <dbReference type="NCBI Taxonomy" id="45677"/>
    <lineage>
        <taxon>Bacteria</taxon>
        <taxon>Pseudomonadati</taxon>
        <taxon>Pseudomonadota</taxon>
        <taxon>Betaproteobacteria</taxon>
        <taxon>Burkholderiales</taxon>
        <taxon>Sphaerotilaceae</taxon>
        <taxon>Azohydromonas</taxon>
    </lineage>
</organism>
<keyword evidence="3" id="KW-0813">Transport</keyword>
<evidence type="ECO:0000256" key="15">
    <source>
        <dbReference type="SAM" id="SignalP"/>
    </source>
</evidence>
<reference evidence="19 20" key="1">
    <citation type="submission" date="2023-11" db="EMBL/GenBank/DDBJ databases">
        <title>Draft genome of Azohydromonas lata strain H1 (DSM1123), a polyhydroxyalkanoate producer.</title>
        <authorList>
            <person name="Traversa D."/>
            <person name="D'Addabbo P."/>
            <person name="Pazzani C."/>
            <person name="Manzari C."/>
            <person name="Chiara M."/>
            <person name="Scrascia M."/>
        </authorList>
    </citation>
    <scope>NUCLEOTIDE SEQUENCE [LARGE SCALE GENOMIC DNA]</scope>
    <source>
        <strain evidence="19 20">H1</strain>
    </source>
</reference>
<feature type="chain" id="PRO_5046315781" evidence="15">
    <location>
        <begin position="27"/>
        <end position="296"/>
    </location>
</feature>
<dbReference type="PANTHER" id="PTHR33619:SF3">
    <property type="entry name" value="POLYSACCHARIDE EXPORT PROTEIN GFCE-RELATED"/>
    <property type="match status" value="1"/>
</dbReference>
<comment type="caution">
    <text evidence="19">The sequence shown here is derived from an EMBL/GenBank/DDBJ whole genome shotgun (WGS) entry which is preliminary data.</text>
</comment>
<evidence type="ECO:0000256" key="7">
    <source>
        <dbReference type="ARBA" id="ARBA00022729"/>
    </source>
</evidence>
<feature type="domain" description="Polysaccharide export protein N-terminal" evidence="16">
    <location>
        <begin position="52"/>
        <end position="127"/>
    </location>
</feature>
<dbReference type="InterPro" id="IPR017478">
    <property type="entry name" value="Polysacc_export_EpsE"/>
</dbReference>
<sequence>MNSSVRHARLGTIAALAVFSFTFAQAETPSSSRVAAAQVPAPAAPAPSSAANVADYRLGAGDSIKISVFQNPDLALETRITDSGMVTYPLIGAVKVGGLTVPQAEQRIASALSSGNFVKQPQVSILIMQVRGNQAAVLGYVNRPGRYPLEVSQMRLADLLALAGGVADGGSEIITLVGVRDGRPFRTQISLPAAFTSGAQDAAFETRVQDGDVVWVDRAPTAYIYGEVQRPGPLRLDRGMTLLQGLAAGGGLTARGTERGLKVHRKSADGNIEILTPSMSEPLREGDVVYVRESIF</sequence>
<evidence type="ECO:0000256" key="13">
    <source>
        <dbReference type="ARBA" id="ARBA00023237"/>
    </source>
</evidence>
<evidence type="ECO:0000256" key="10">
    <source>
        <dbReference type="ARBA" id="ARBA00023114"/>
    </source>
</evidence>
<dbReference type="NCBIfam" id="TIGR03028">
    <property type="entry name" value="EpsE"/>
    <property type="match status" value="1"/>
</dbReference>
<dbReference type="Pfam" id="PF22461">
    <property type="entry name" value="SLBB_2"/>
    <property type="match status" value="1"/>
</dbReference>
<dbReference type="Gene3D" id="3.30.1950.10">
    <property type="entry name" value="wza like domain"/>
    <property type="match status" value="1"/>
</dbReference>
<dbReference type="InterPro" id="IPR003715">
    <property type="entry name" value="Poly_export_N"/>
</dbReference>
<keyword evidence="20" id="KW-1185">Reference proteome</keyword>
<dbReference type="InterPro" id="IPR049712">
    <property type="entry name" value="Poly_export"/>
</dbReference>
<comment type="similarity">
    <text evidence="2">Belongs to the BexD/CtrA/VexA family.</text>
</comment>
<gene>
    <name evidence="19" type="primary">epsE</name>
    <name evidence="19" type="ORF">SM757_03195</name>
</gene>
<name>A0ABU5I9H7_9BURK</name>
<keyword evidence="6" id="KW-0812">Transmembrane</keyword>